<evidence type="ECO:0008006" key="5">
    <source>
        <dbReference type="Google" id="ProtNLM"/>
    </source>
</evidence>
<feature type="compositionally biased region" description="Pro residues" evidence="1">
    <location>
        <begin position="47"/>
        <end position="58"/>
    </location>
</feature>
<dbReference type="PROSITE" id="PS51257">
    <property type="entry name" value="PROKAR_LIPOPROTEIN"/>
    <property type="match status" value="1"/>
</dbReference>
<evidence type="ECO:0000256" key="2">
    <source>
        <dbReference type="SAM" id="SignalP"/>
    </source>
</evidence>
<gene>
    <name evidence="3" type="ORF">SAMN05660313_02378</name>
</gene>
<keyword evidence="2" id="KW-0732">Signal</keyword>
<organism evidence="3 4">
    <name type="scientific">Cellulophaga fucicola</name>
    <dbReference type="NCBI Taxonomy" id="76595"/>
    <lineage>
        <taxon>Bacteria</taxon>
        <taxon>Pseudomonadati</taxon>
        <taxon>Bacteroidota</taxon>
        <taxon>Flavobacteriia</taxon>
        <taxon>Flavobacteriales</taxon>
        <taxon>Flavobacteriaceae</taxon>
        <taxon>Cellulophaga</taxon>
    </lineage>
</organism>
<dbReference type="EMBL" id="FPIY01000003">
    <property type="protein sequence ID" value="SFW55323.1"/>
    <property type="molecule type" value="Genomic_DNA"/>
</dbReference>
<feature type="region of interest" description="Disordered" evidence="1">
    <location>
        <begin position="32"/>
        <end position="58"/>
    </location>
</feature>
<accession>A0A1K1Q6J0</accession>
<evidence type="ECO:0000256" key="1">
    <source>
        <dbReference type="SAM" id="MobiDB-lite"/>
    </source>
</evidence>
<evidence type="ECO:0000313" key="4">
    <source>
        <dbReference type="Proteomes" id="UP000183257"/>
    </source>
</evidence>
<dbReference type="RefSeq" id="WP_170854733.1">
    <property type="nucleotide sequence ID" value="NZ_FPIY01000003.1"/>
</dbReference>
<feature type="chain" id="PRO_5012498721" description="Secreted protein" evidence="2">
    <location>
        <begin position="22"/>
        <end position="58"/>
    </location>
</feature>
<keyword evidence="4" id="KW-1185">Reference proteome</keyword>
<sequence>MKKVFIALTALVLNMSMFSCSVDSVDANDALYETQATEGDDGEDIPLPEPPPIPNTVN</sequence>
<reference evidence="4" key="1">
    <citation type="submission" date="2016-11" db="EMBL/GenBank/DDBJ databases">
        <authorList>
            <person name="Varghese N."/>
            <person name="Submissions S."/>
        </authorList>
    </citation>
    <scope>NUCLEOTIDE SEQUENCE [LARGE SCALE GENOMIC DNA]</scope>
    <source>
        <strain evidence="4">DSM 24786</strain>
    </source>
</reference>
<evidence type="ECO:0000313" key="3">
    <source>
        <dbReference type="EMBL" id="SFW55323.1"/>
    </source>
</evidence>
<dbReference type="STRING" id="76595.SAMN05660313_02378"/>
<proteinExistence type="predicted"/>
<dbReference type="Proteomes" id="UP000183257">
    <property type="component" value="Unassembled WGS sequence"/>
</dbReference>
<protein>
    <recommendedName>
        <fullName evidence="5">Secreted protein</fullName>
    </recommendedName>
</protein>
<feature type="signal peptide" evidence="2">
    <location>
        <begin position="1"/>
        <end position="21"/>
    </location>
</feature>
<dbReference type="AlphaFoldDB" id="A0A1K1Q6J0"/>
<name>A0A1K1Q6J0_9FLAO</name>